<dbReference type="EMBL" id="JBEAFC010000009">
    <property type="protein sequence ID" value="KAL1541990.1"/>
    <property type="molecule type" value="Genomic_DNA"/>
</dbReference>
<reference evidence="8 9" key="1">
    <citation type="submission" date="2024-06" db="EMBL/GenBank/DDBJ databases">
        <title>A chromosome level genome sequence of Diviner's sage (Salvia divinorum).</title>
        <authorList>
            <person name="Ford S.A."/>
            <person name="Ro D.-K."/>
            <person name="Ness R.W."/>
            <person name="Phillips M.A."/>
        </authorList>
    </citation>
    <scope>NUCLEOTIDE SEQUENCE [LARGE SCALE GENOMIC DNA]</scope>
    <source>
        <strain evidence="8">SAF-2024a</strain>
        <tissue evidence="8">Leaf</tissue>
    </source>
</reference>
<accession>A0ABD1GCZ6</accession>
<keyword evidence="3 6" id="KW-0547">Nucleotide-binding</keyword>
<feature type="binding site" evidence="6">
    <location>
        <position position="55"/>
    </location>
    <ligand>
        <name>ATP</name>
        <dbReference type="ChEBI" id="CHEBI:30616"/>
    </ligand>
</feature>
<dbReference type="AlphaFoldDB" id="A0ABD1GCZ6"/>
<feature type="domain" description="Protein kinase" evidence="7">
    <location>
        <begin position="317"/>
        <end position="595"/>
    </location>
</feature>
<dbReference type="InterPro" id="IPR017441">
    <property type="entry name" value="Protein_kinase_ATP_BS"/>
</dbReference>
<name>A0ABD1GCZ6_SALDI</name>
<dbReference type="Proteomes" id="UP001567538">
    <property type="component" value="Unassembled WGS sequence"/>
</dbReference>
<keyword evidence="2 8" id="KW-0808">Transferase</keyword>
<dbReference type="FunFam" id="3.30.200.20:FF:000039">
    <property type="entry name" value="receptor-like protein kinase FERONIA"/>
    <property type="match status" value="1"/>
</dbReference>
<comment type="caution">
    <text evidence="8">The sequence shown here is derived from an EMBL/GenBank/DDBJ whole genome shotgun (WGS) entry which is preliminary data.</text>
</comment>
<protein>
    <submittedName>
        <fullName evidence="8">Non-specific serine/threonine protein kinase</fullName>
        <ecNumber evidence="8">2.7.11.1</ecNumber>
    </submittedName>
</protein>
<dbReference type="PROSITE" id="PS50011">
    <property type="entry name" value="PROTEIN_KINASE_DOM"/>
    <property type="match status" value="2"/>
</dbReference>
<evidence type="ECO:0000256" key="2">
    <source>
        <dbReference type="ARBA" id="ARBA00022679"/>
    </source>
</evidence>
<dbReference type="EC" id="2.7.11.1" evidence="8"/>
<dbReference type="Pfam" id="PF00069">
    <property type="entry name" value="Pkinase"/>
    <property type="match status" value="1"/>
</dbReference>
<dbReference type="PANTHER" id="PTHR47989:SF61">
    <property type="entry name" value="PROTEIN KINASE DOMAIN-CONTAINING PROTEIN"/>
    <property type="match status" value="1"/>
</dbReference>
<evidence type="ECO:0000259" key="7">
    <source>
        <dbReference type="PROSITE" id="PS50011"/>
    </source>
</evidence>
<dbReference type="Pfam" id="PF07714">
    <property type="entry name" value="PK_Tyr_Ser-Thr"/>
    <property type="match status" value="2"/>
</dbReference>
<evidence type="ECO:0000256" key="4">
    <source>
        <dbReference type="ARBA" id="ARBA00022777"/>
    </source>
</evidence>
<dbReference type="InterPro" id="IPR011009">
    <property type="entry name" value="Kinase-like_dom_sf"/>
</dbReference>
<organism evidence="8 9">
    <name type="scientific">Salvia divinorum</name>
    <name type="common">Maria pastora</name>
    <name type="synonym">Diviner's sage</name>
    <dbReference type="NCBI Taxonomy" id="28513"/>
    <lineage>
        <taxon>Eukaryota</taxon>
        <taxon>Viridiplantae</taxon>
        <taxon>Streptophyta</taxon>
        <taxon>Embryophyta</taxon>
        <taxon>Tracheophyta</taxon>
        <taxon>Spermatophyta</taxon>
        <taxon>Magnoliopsida</taxon>
        <taxon>eudicotyledons</taxon>
        <taxon>Gunneridae</taxon>
        <taxon>Pentapetalae</taxon>
        <taxon>asterids</taxon>
        <taxon>lamiids</taxon>
        <taxon>Lamiales</taxon>
        <taxon>Lamiaceae</taxon>
        <taxon>Nepetoideae</taxon>
        <taxon>Mentheae</taxon>
        <taxon>Salviinae</taxon>
        <taxon>Salvia</taxon>
        <taxon>Salvia subgen. Calosphace</taxon>
    </lineage>
</organism>
<gene>
    <name evidence="8" type="ORF">AAHA92_26136</name>
</gene>
<dbReference type="Gene3D" id="1.10.510.10">
    <property type="entry name" value="Transferase(Phosphotransferase) domain 1"/>
    <property type="match status" value="3"/>
</dbReference>
<keyword evidence="1 8" id="KW-0723">Serine/threonine-protein kinase</keyword>
<dbReference type="PANTHER" id="PTHR47989">
    <property type="entry name" value="OS01G0750732 PROTEIN"/>
    <property type="match status" value="1"/>
</dbReference>
<dbReference type="GO" id="GO:0004674">
    <property type="term" value="F:protein serine/threonine kinase activity"/>
    <property type="evidence" value="ECO:0007669"/>
    <property type="project" value="UniProtKB-KW"/>
</dbReference>
<evidence type="ECO:0000256" key="3">
    <source>
        <dbReference type="ARBA" id="ARBA00022741"/>
    </source>
</evidence>
<sequence>MKSSTSDTLCRRFSLAELNLATEDFSDKHVIGKGGYGKVYKGFVDNNRPTAVAIKRRLASDPSQGHAEFAAEIETLTKFGHRNLVSLVGYCHEDEEMILVYDYMSKGTLADHLHNQSTLSWIDRLKICIGAGRAKVSDFGLAKHLGHDILQSHVFTNVKGSFGYFDPSYFTTGRLTRASDTYAFGVILLEVLSGRPAVEEKLAEDEVCMSIWAQEKIRNGKADQIVASNLKGDISEDCLKTFVGVVKRCLHLDPKKRLTMTRVVGQLELALEQQEGKGTTSQTLPFWPFRNRAGSTPKDQNVVEVEATEKGVPFVLFGETKGIFYHAISPMYNGFRGVLKNGEDATIQKVHYMPNHEFIAEVSRPLSMLKHENVVELVVYNLDGLEQVLAYDFAPQGSLHDILHEQQGIGSSSKPYPALSWSQRIQIALGVARGICYVHSKGLIHHNIRSSNVLLCDDETAKIIDPLLWTKCLSCRQISMKECHPILFNIHTKKIDVYNFGEILLELLTGSKIVDNTRREEGQHHLVSWALPQLDSDKVHKIVDARLKADHLPTAVKMMARVAQLCLQGRDSSMREVVRDLKLCLRKTKWQHSWS</sequence>
<keyword evidence="5 6" id="KW-0067">ATP-binding</keyword>
<dbReference type="InterPro" id="IPR001245">
    <property type="entry name" value="Ser-Thr/Tyr_kinase_cat_dom"/>
</dbReference>
<feature type="domain" description="Protein kinase" evidence="7">
    <location>
        <begin position="25"/>
        <end position="269"/>
    </location>
</feature>
<dbReference type="SUPFAM" id="SSF56112">
    <property type="entry name" value="Protein kinase-like (PK-like)"/>
    <property type="match status" value="2"/>
</dbReference>
<evidence type="ECO:0000256" key="6">
    <source>
        <dbReference type="PROSITE-ProRule" id="PRU10141"/>
    </source>
</evidence>
<keyword evidence="4 8" id="KW-0418">Kinase</keyword>
<proteinExistence type="predicted"/>
<evidence type="ECO:0000256" key="1">
    <source>
        <dbReference type="ARBA" id="ARBA00022527"/>
    </source>
</evidence>
<keyword evidence="9" id="KW-1185">Reference proteome</keyword>
<dbReference type="InterPro" id="IPR000719">
    <property type="entry name" value="Prot_kinase_dom"/>
</dbReference>
<evidence type="ECO:0000313" key="9">
    <source>
        <dbReference type="Proteomes" id="UP001567538"/>
    </source>
</evidence>
<evidence type="ECO:0000256" key="5">
    <source>
        <dbReference type="ARBA" id="ARBA00022840"/>
    </source>
</evidence>
<dbReference type="GO" id="GO:0005524">
    <property type="term" value="F:ATP binding"/>
    <property type="evidence" value="ECO:0007669"/>
    <property type="project" value="UniProtKB-UniRule"/>
</dbReference>
<evidence type="ECO:0000313" key="8">
    <source>
        <dbReference type="EMBL" id="KAL1541990.1"/>
    </source>
</evidence>
<dbReference type="PROSITE" id="PS00107">
    <property type="entry name" value="PROTEIN_KINASE_ATP"/>
    <property type="match status" value="1"/>
</dbReference>